<evidence type="ECO:0000313" key="3">
    <source>
        <dbReference type="Proteomes" id="UP001293718"/>
    </source>
</evidence>
<gene>
    <name evidence="2" type="ORF">SM757_35185</name>
</gene>
<name>A0ABU5ISF4_9BURK</name>
<dbReference type="EMBL" id="JAXOJX010000233">
    <property type="protein sequence ID" value="MDZ5461828.1"/>
    <property type="molecule type" value="Genomic_DNA"/>
</dbReference>
<sequence length="97" mass="11096">MKVMDMRSLSREARHERRAQVIRLREAEHTYDEIAALTGLSRTGVFDICKRHAAKGAQALHDGECGRKVGEHRRLDASQEDEVQRLIADKTPDQLKM</sequence>
<organism evidence="2 3">
    <name type="scientific">Azohydromonas lata</name>
    <dbReference type="NCBI Taxonomy" id="45677"/>
    <lineage>
        <taxon>Bacteria</taxon>
        <taxon>Pseudomonadati</taxon>
        <taxon>Pseudomonadota</taxon>
        <taxon>Betaproteobacteria</taxon>
        <taxon>Burkholderiales</taxon>
        <taxon>Sphaerotilaceae</taxon>
        <taxon>Azohydromonas</taxon>
    </lineage>
</organism>
<feature type="region of interest" description="Disordered" evidence="1">
    <location>
        <begin position="75"/>
        <end position="97"/>
    </location>
</feature>
<feature type="non-terminal residue" evidence="2">
    <location>
        <position position="97"/>
    </location>
</feature>
<evidence type="ECO:0000256" key="1">
    <source>
        <dbReference type="SAM" id="MobiDB-lite"/>
    </source>
</evidence>
<dbReference type="Proteomes" id="UP001293718">
    <property type="component" value="Unassembled WGS sequence"/>
</dbReference>
<evidence type="ECO:0000313" key="2">
    <source>
        <dbReference type="EMBL" id="MDZ5461828.1"/>
    </source>
</evidence>
<reference evidence="2 3" key="1">
    <citation type="submission" date="2023-11" db="EMBL/GenBank/DDBJ databases">
        <title>Draft genome of Azohydromonas lata strain H1 (DSM1123), a polyhydroxyalkanoate producer.</title>
        <authorList>
            <person name="Traversa D."/>
            <person name="D'Addabbo P."/>
            <person name="Pazzani C."/>
            <person name="Manzari C."/>
            <person name="Chiara M."/>
            <person name="Scrascia M."/>
        </authorList>
    </citation>
    <scope>NUCLEOTIDE SEQUENCE [LARGE SCALE GENOMIC DNA]</scope>
    <source>
        <strain evidence="2 3">H1</strain>
    </source>
</reference>
<proteinExistence type="predicted"/>
<dbReference type="Pfam" id="PF13551">
    <property type="entry name" value="HTH_29"/>
    <property type="match status" value="1"/>
</dbReference>
<dbReference type="SUPFAM" id="SSF46689">
    <property type="entry name" value="Homeodomain-like"/>
    <property type="match status" value="1"/>
</dbReference>
<comment type="caution">
    <text evidence="2">The sequence shown here is derived from an EMBL/GenBank/DDBJ whole genome shotgun (WGS) entry which is preliminary data.</text>
</comment>
<accession>A0ABU5ISF4</accession>
<keyword evidence="3" id="KW-1185">Reference proteome</keyword>
<protein>
    <submittedName>
        <fullName evidence="2">Helix-turn-helix domain-containing protein</fullName>
    </submittedName>
</protein>
<dbReference type="RefSeq" id="WP_322468892.1">
    <property type="nucleotide sequence ID" value="NZ_JAXOJX010000233.1"/>
</dbReference>
<dbReference type="InterPro" id="IPR009057">
    <property type="entry name" value="Homeodomain-like_sf"/>
</dbReference>